<protein>
    <submittedName>
        <fullName evidence="1">Uncharacterized protein</fullName>
    </submittedName>
</protein>
<reference evidence="1" key="1">
    <citation type="submission" date="2020-04" db="EMBL/GenBank/DDBJ databases">
        <authorList>
            <person name="Alioto T."/>
            <person name="Alioto T."/>
            <person name="Gomez Garrido J."/>
        </authorList>
    </citation>
    <scope>NUCLEOTIDE SEQUENCE</scope>
    <source>
        <strain evidence="1">A484AB</strain>
    </source>
</reference>
<comment type="caution">
    <text evidence="1">The sequence shown here is derived from an EMBL/GenBank/DDBJ whole genome shotgun (WGS) entry which is preliminary data.</text>
</comment>
<dbReference type="EMBL" id="CACRXK020004194">
    <property type="protein sequence ID" value="CAB4001853.1"/>
    <property type="molecule type" value="Genomic_DNA"/>
</dbReference>
<proteinExistence type="predicted"/>
<sequence>MCIFIAVIGKRFGDAGLRDIIVESTLLGESSVDQMFRGKHYNNAMRVLKYLYDAMKRHMIESFEQSVHNGHLERSYKDFIESAGLQKLISSPSKESLETFRDDHQDVISHIHAYENSLLAGSLGPTASVWSSFLQMVQILLDFAKSIKLGDWKLHLQSTENMLPWMFAYDRPNYARFLTYYLVSMKKLPETHLHIHQQFEAGHFSVRRQQGKFNKIPSDQAIEQTINRQQKCAGGIIGFSTSEGTVQRWALTSHVAAKCQSHVEEFFGMSDDRCVTKDLATKRILYDEECVIRSYDLVKEWGTPFKENNRLIHLSSGLECSAQVENDMVNAEARGKEAFVNFIEKRIESNDEDLYIAIPKMKLNTFASMKAKKSCSVKERSVTLKADRDIFARLLVICGKREITLKEVLAYSLGPIPWSLATLDGNVSKTVKSKLLDAIENTVDDPTVDALPNNCVRVFDGMVIIQQLGSLCLATFGEISEYVLKRITSHSSKVIYFVTDQYYDDSLKGCERKRRASAGSIRIQLTRRDQKPPKQFKKYLSDGCNKVDLVKFFLADWSDPDRFKTMIANRIILVTVASVAYRLQVTSDKVTSTPEEALHSKQEEADTKMFLSCQHAVQQFSCENICISTVDSDVGVLAIYYKDRLHCDLFVEIGSKSKKRILSVSKIFDNIGKEMSDALPALHAISGCDFTSAFYGIGKQKMYKIAKSSDSFKDVLSKMGDSADFDLDLFPAVQKMIAECYGIKGCDSINDARYRKFCSKAKVPDPQQLPPTQDELLLHCQRANYVAKIWKSALIADIDLPHPAGYGWREVNGLLEIKWMSQKPAPDSLLEFLACGCKKSGCQNNRCLCARNGLSCTDLCDCSTCTNTTPDEDDVNTRFELDEEIDD</sequence>
<dbReference type="PANTHER" id="PTHR46704">
    <property type="entry name" value="CXC DOMAIN-CONTAINING PROTEIN-RELATED"/>
    <property type="match status" value="1"/>
</dbReference>
<dbReference type="Proteomes" id="UP001152795">
    <property type="component" value="Unassembled WGS sequence"/>
</dbReference>
<keyword evidence="2" id="KW-1185">Reference proteome</keyword>
<name>A0A7D9I664_PARCT</name>
<accession>A0A7D9I664</accession>
<dbReference type="OrthoDB" id="6021232at2759"/>
<dbReference type="InterPro" id="IPR033467">
    <property type="entry name" value="Tesmin/TSO1-like_CXC"/>
</dbReference>
<dbReference type="CDD" id="cd09897">
    <property type="entry name" value="H3TH_FEN1-XPG-like"/>
    <property type="match status" value="1"/>
</dbReference>
<evidence type="ECO:0000313" key="2">
    <source>
        <dbReference type="Proteomes" id="UP001152795"/>
    </source>
</evidence>
<dbReference type="PANTHER" id="PTHR46704:SF9">
    <property type="entry name" value="BHLH DOMAIN-CONTAINING PROTEIN"/>
    <property type="match status" value="1"/>
</dbReference>
<dbReference type="AlphaFoldDB" id="A0A7D9I664"/>
<dbReference type="SMART" id="SM01114">
    <property type="entry name" value="CXC"/>
    <property type="match status" value="1"/>
</dbReference>
<gene>
    <name evidence="1" type="ORF">PACLA_8A013724</name>
</gene>
<evidence type="ECO:0000313" key="1">
    <source>
        <dbReference type="EMBL" id="CAB4001853.1"/>
    </source>
</evidence>
<organism evidence="1 2">
    <name type="scientific">Paramuricea clavata</name>
    <name type="common">Red gorgonian</name>
    <name type="synonym">Violescent sea-whip</name>
    <dbReference type="NCBI Taxonomy" id="317549"/>
    <lineage>
        <taxon>Eukaryota</taxon>
        <taxon>Metazoa</taxon>
        <taxon>Cnidaria</taxon>
        <taxon>Anthozoa</taxon>
        <taxon>Octocorallia</taxon>
        <taxon>Malacalcyonacea</taxon>
        <taxon>Plexauridae</taxon>
        <taxon>Paramuricea</taxon>
    </lineage>
</organism>